<dbReference type="InterPro" id="IPR015421">
    <property type="entry name" value="PyrdxlP-dep_Trfase_major"/>
</dbReference>
<dbReference type="PRINTS" id="PR00800">
    <property type="entry name" value="YHDCRBOXLASE"/>
</dbReference>
<evidence type="ECO:0000256" key="7">
    <source>
        <dbReference type="SAM" id="MobiDB-lite"/>
    </source>
</evidence>
<feature type="region of interest" description="Disordered" evidence="7">
    <location>
        <begin position="419"/>
        <end position="450"/>
    </location>
</feature>
<protein>
    <submittedName>
        <fullName evidence="8">Aromatic-L-amino acid decarboxylase</fullName>
    </submittedName>
</protein>
<dbReference type="GO" id="GO:0019752">
    <property type="term" value="P:carboxylic acid metabolic process"/>
    <property type="evidence" value="ECO:0007669"/>
    <property type="project" value="InterPro"/>
</dbReference>
<dbReference type="InterPro" id="IPR010977">
    <property type="entry name" value="Aromatic_deC"/>
</dbReference>
<dbReference type="GO" id="GO:0016831">
    <property type="term" value="F:carboxy-lyase activity"/>
    <property type="evidence" value="ECO:0007669"/>
    <property type="project" value="UniProtKB-KW"/>
</dbReference>
<comment type="cofactor">
    <cofactor evidence="1 6">
        <name>pyridoxal 5'-phosphate</name>
        <dbReference type="ChEBI" id="CHEBI:597326"/>
    </cofactor>
</comment>
<organism evidence="8 9">
    <name type="scientific">Ajellomyces capsulatus (strain H143)</name>
    <name type="common">Darling's disease fungus</name>
    <name type="synonym">Histoplasma capsulatum</name>
    <dbReference type="NCBI Taxonomy" id="544712"/>
    <lineage>
        <taxon>Eukaryota</taxon>
        <taxon>Fungi</taxon>
        <taxon>Dikarya</taxon>
        <taxon>Ascomycota</taxon>
        <taxon>Pezizomycotina</taxon>
        <taxon>Eurotiomycetes</taxon>
        <taxon>Eurotiomycetidae</taxon>
        <taxon>Onygenales</taxon>
        <taxon>Ajellomycetaceae</taxon>
        <taxon>Histoplasma</taxon>
    </lineage>
</organism>
<dbReference type="InterPro" id="IPR015424">
    <property type="entry name" value="PyrdxlP-dep_Trfase"/>
</dbReference>
<evidence type="ECO:0000313" key="9">
    <source>
        <dbReference type="Proteomes" id="UP000002624"/>
    </source>
</evidence>
<dbReference type="STRING" id="544712.C6H5F4"/>
<evidence type="ECO:0000256" key="6">
    <source>
        <dbReference type="RuleBase" id="RU000382"/>
    </source>
</evidence>
<dbReference type="Gene3D" id="3.90.1150.10">
    <property type="entry name" value="Aspartate Aminotransferase, domain 1"/>
    <property type="match status" value="1"/>
</dbReference>
<gene>
    <name evidence="8" type="ORF">HCDG_00475</name>
</gene>
<keyword evidence="3" id="KW-0210">Decarboxylase</keyword>
<dbReference type="OMA" id="NPGFNWS"/>
<keyword evidence="5 6" id="KW-0456">Lyase</keyword>
<dbReference type="PANTHER" id="PTHR11999:SF70">
    <property type="entry name" value="MIP05841P"/>
    <property type="match status" value="1"/>
</dbReference>
<dbReference type="Gene3D" id="1.20.1340.10">
    <property type="entry name" value="dopa decarboxylase, N-terminal domain"/>
    <property type="match status" value="1"/>
</dbReference>
<dbReference type="InterPro" id="IPR015422">
    <property type="entry name" value="PyrdxlP-dep_Trfase_small"/>
</dbReference>
<evidence type="ECO:0000256" key="4">
    <source>
        <dbReference type="ARBA" id="ARBA00022898"/>
    </source>
</evidence>
<evidence type="ECO:0000256" key="3">
    <source>
        <dbReference type="ARBA" id="ARBA00022793"/>
    </source>
</evidence>
<reference evidence="9" key="1">
    <citation type="submission" date="2009-05" db="EMBL/GenBank/DDBJ databases">
        <title>The genome sequence of Ajellomyces capsulatus strain H143.</title>
        <authorList>
            <person name="Champion M."/>
            <person name="Cuomo C.A."/>
            <person name="Ma L.-J."/>
            <person name="Henn M.R."/>
            <person name="Sil A."/>
            <person name="Goldman B."/>
            <person name="Young S.K."/>
            <person name="Kodira C.D."/>
            <person name="Zeng Q."/>
            <person name="Koehrsen M."/>
            <person name="Alvarado L."/>
            <person name="Berlin A.M."/>
            <person name="Borenstein D."/>
            <person name="Chen Z."/>
            <person name="Engels R."/>
            <person name="Freedman E."/>
            <person name="Gellesch M."/>
            <person name="Goldberg J."/>
            <person name="Griggs A."/>
            <person name="Gujja S."/>
            <person name="Heiman D.I."/>
            <person name="Hepburn T.A."/>
            <person name="Howarth C."/>
            <person name="Jen D."/>
            <person name="Larson L."/>
            <person name="Lewis B."/>
            <person name="Mehta T."/>
            <person name="Park D."/>
            <person name="Pearson M."/>
            <person name="Roberts A."/>
            <person name="Saif S."/>
            <person name="Shea T.D."/>
            <person name="Shenoy N."/>
            <person name="Sisk P."/>
            <person name="Stolte C."/>
            <person name="Sykes S."/>
            <person name="Walk T."/>
            <person name="White J."/>
            <person name="Yandava C."/>
            <person name="Klein B."/>
            <person name="McEwen J.G."/>
            <person name="Puccia R."/>
            <person name="Goldman G.H."/>
            <person name="Felipe M.S."/>
            <person name="Nino-Vega G."/>
            <person name="San-Blas G."/>
            <person name="Taylor J.W."/>
            <person name="Mendoza L."/>
            <person name="Galagan J.E."/>
            <person name="Nusbaum C."/>
            <person name="Birren B.W."/>
        </authorList>
    </citation>
    <scope>NUCLEOTIDE SEQUENCE [LARGE SCALE GENOMIC DNA]</scope>
    <source>
        <strain evidence="9">H143</strain>
    </source>
</reference>
<dbReference type="GO" id="GO:0030170">
    <property type="term" value="F:pyridoxal phosphate binding"/>
    <property type="evidence" value="ECO:0007669"/>
    <property type="project" value="InterPro"/>
</dbReference>
<evidence type="ECO:0000256" key="1">
    <source>
        <dbReference type="ARBA" id="ARBA00001933"/>
    </source>
</evidence>
<name>C6H5F4_AJECH</name>
<evidence type="ECO:0000313" key="8">
    <source>
        <dbReference type="EMBL" id="EER44896.1"/>
    </source>
</evidence>
<dbReference type="OrthoDB" id="639767at2759"/>
<dbReference type="Gene3D" id="3.40.640.10">
    <property type="entry name" value="Type I PLP-dependent aspartate aminotransferase-like (Major domain)"/>
    <property type="match status" value="1"/>
</dbReference>
<dbReference type="HOGENOM" id="CLU_011856_3_1_1"/>
<accession>C6H5F4</accession>
<dbReference type="PANTHER" id="PTHR11999">
    <property type="entry name" value="GROUP II PYRIDOXAL-5-PHOSPHATE DECARBOXYLASE"/>
    <property type="match status" value="1"/>
</dbReference>
<dbReference type="EMBL" id="GG692419">
    <property type="protein sequence ID" value="EER44896.1"/>
    <property type="molecule type" value="Genomic_DNA"/>
</dbReference>
<dbReference type="AlphaFoldDB" id="C6H5F4"/>
<dbReference type="SUPFAM" id="SSF53383">
    <property type="entry name" value="PLP-dependent transferases"/>
    <property type="match status" value="1"/>
</dbReference>
<dbReference type="GO" id="GO:0006520">
    <property type="term" value="P:amino acid metabolic process"/>
    <property type="evidence" value="ECO:0007669"/>
    <property type="project" value="InterPro"/>
</dbReference>
<evidence type="ECO:0000256" key="5">
    <source>
        <dbReference type="ARBA" id="ARBA00023239"/>
    </source>
</evidence>
<dbReference type="Pfam" id="PF00282">
    <property type="entry name" value="Pyridoxal_deC"/>
    <property type="match status" value="2"/>
</dbReference>
<dbReference type="Proteomes" id="UP000002624">
    <property type="component" value="Unassembled WGS sequence"/>
</dbReference>
<dbReference type="InterPro" id="IPR002129">
    <property type="entry name" value="PyrdxlP-dep_de-COase"/>
</dbReference>
<dbReference type="VEuPathDB" id="FungiDB:HCDG_00475"/>
<keyword evidence="4 6" id="KW-0663">Pyridoxal phosphate</keyword>
<evidence type="ECO:0000256" key="2">
    <source>
        <dbReference type="ARBA" id="ARBA00009533"/>
    </source>
</evidence>
<comment type="similarity">
    <text evidence="2 6">Belongs to the group II decarboxylase family.</text>
</comment>
<sequence>MNGEQFREAAHAAIEEIIQHFNTISSKPVVPSIEPGYLRPLVPTSAPNHPEPWSKIQPDIESKIMPGLTQWQSPKFMAYFPAGVTYPSMLGELYSAAFTAPAFNWLCSPACTELEIIVMDWLAQALGLPDCFLSAAASRSGRSTGGGTIQGSASEAVATVIVAARERHVRAKAMAEGLVEDTPEWEDRTMEMRTRLVVLGSDQTHSCTAKGARIAGVRYRAIPTRLEENLAMTGDALRRMLEQCERDGLEPFFLTATLGTTNSCAVDRFAEIKAVLREKEAWKENMGPYRCGVCWLCACHGGMAACCAGVRRSCLFITNALDLTNALDITPAYLRNPSNLTTPVTDFRNWGIPLGRRFRALKVWFVMRTYGLSGMKAHIRKGINNGVVFAGLTRTRDDLFEIVTGPAFGLTTLRVRGLDEKSRTTSTPLSNGAAPGQNEKKSSQDTSSGVSTQALTHKVCEKINSGGELFLTSSVLGGVVVIRVVSGNPLAEEKYVRRAFEILVNVTGEVLAEERKKMMN</sequence>
<proteinExistence type="inferred from homology"/>
<dbReference type="GO" id="GO:0005737">
    <property type="term" value="C:cytoplasm"/>
    <property type="evidence" value="ECO:0007669"/>
    <property type="project" value="TreeGrafter"/>
</dbReference>